<dbReference type="AlphaFoldDB" id="A0A7K1T0M2"/>
<keyword evidence="2" id="KW-0472">Membrane</keyword>
<feature type="compositionally biased region" description="Basic residues" evidence="1">
    <location>
        <begin position="55"/>
        <end position="65"/>
    </location>
</feature>
<keyword evidence="4" id="KW-1185">Reference proteome</keyword>
<dbReference type="Proteomes" id="UP000462014">
    <property type="component" value="Unassembled WGS sequence"/>
</dbReference>
<sequence length="78" mass="8873">MEHSMIIVGIIIGLIILLIGYLANNPDTKSIDISFYQFKVMVKKNARRQSSVARKIVRRRNQLKQKARETKDASAKSA</sequence>
<keyword evidence="2" id="KW-0812">Transmembrane</keyword>
<dbReference type="EMBL" id="WPIK01000014">
    <property type="protein sequence ID" value="MVN22820.1"/>
    <property type="molecule type" value="Genomic_DNA"/>
</dbReference>
<evidence type="ECO:0000256" key="1">
    <source>
        <dbReference type="SAM" id="MobiDB-lite"/>
    </source>
</evidence>
<name>A0A7K1T0M2_9SPHI</name>
<organism evidence="3 4">
    <name type="scientific">Mucilaginibacter arboris</name>
    <dbReference type="NCBI Taxonomy" id="2682090"/>
    <lineage>
        <taxon>Bacteria</taxon>
        <taxon>Pseudomonadati</taxon>
        <taxon>Bacteroidota</taxon>
        <taxon>Sphingobacteriia</taxon>
        <taxon>Sphingobacteriales</taxon>
        <taxon>Sphingobacteriaceae</taxon>
        <taxon>Mucilaginibacter</taxon>
    </lineage>
</organism>
<evidence type="ECO:0000256" key="2">
    <source>
        <dbReference type="SAM" id="Phobius"/>
    </source>
</evidence>
<keyword evidence="2" id="KW-1133">Transmembrane helix</keyword>
<evidence type="ECO:0000313" key="3">
    <source>
        <dbReference type="EMBL" id="MVN22820.1"/>
    </source>
</evidence>
<evidence type="ECO:0000313" key="4">
    <source>
        <dbReference type="Proteomes" id="UP000462014"/>
    </source>
</evidence>
<dbReference type="RefSeq" id="WP_157568447.1">
    <property type="nucleotide sequence ID" value="NZ_WPIK01000014.1"/>
</dbReference>
<protein>
    <submittedName>
        <fullName evidence="3">Uncharacterized protein</fullName>
    </submittedName>
</protein>
<feature type="compositionally biased region" description="Basic and acidic residues" evidence="1">
    <location>
        <begin position="66"/>
        <end position="78"/>
    </location>
</feature>
<reference evidence="3 4" key="1">
    <citation type="submission" date="2019-12" db="EMBL/GenBank/DDBJ databases">
        <title>Mucilaginibacter sp. HMF7410 genome sequencing and assembly.</title>
        <authorList>
            <person name="Kang H."/>
            <person name="Cha I."/>
            <person name="Kim H."/>
            <person name="Joh K."/>
        </authorList>
    </citation>
    <scope>NUCLEOTIDE SEQUENCE [LARGE SCALE GENOMIC DNA]</scope>
    <source>
        <strain evidence="3 4">HMF7410</strain>
    </source>
</reference>
<feature type="region of interest" description="Disordered" evidence="1">
    <location>
        <begin position="51"/>
        <end position="78"/>
    </location>
</feature>
<gene>
    <name evidence="3" type="ORF">GO621_14930</name>
</gene>
<proteinExistence type="predicted"/>
<accession>A0A7K1T0M2</accession>
<feature type="transmembrane region" description="Helical" evidence="2">
    <location>
        <begin position="6"/>
        <end position="23"/>
    </location>
</feature>
<comment type="caution">
    <text evidence="3">The sequence shown here is derived from an EMBL/GenBank/DDBJ whole genome shotgun (WGS) entry which is preliminary data.</text>
</comment>